<keyword evidence="3" id="KW-0540">Nuclease</keyword>
<keyword evidence="3" id="KW-0255">Endonuclease</keyword>
<keyword evidence="4" id="KW-1185">Reference proteome</keyword>
<evidence type="ECO:0000313" key="3">
    <source>
        <dbReference type="EMBL" id="MEF2964201.1"/>
    </source>
</evidence>
<evidence type="ECO:0000259" key="2">
    <source>
        <dbReference type="Pfam" id="PF15647"/>
    </source>
</evidence>
<dbReference type="InterPro" id="IPR028905">
    <property type="entry name" value="Tox-REase-3_dom"/>
</dbReference>
<comment type="caution">
    <text evidence="3">The sequence shown here is derived from an EMBL/GenBank/DDBJ whole genome shotgun (WGS) entry which is preliminary data.</text>
</comment>
<feature type="coiled-coil region" evidence="1">
    <location>
        <begin position="17"/>
        <end position="72"/>
    </location>
</feature>
<keyword evidence="3" id="KW-0378">Hydrolase</keyword>
<name>A0ABU7VLV8_9BACL</name>
<accession>A0ABU7VLV8</accession>
<keyword evidence="1" id="KW-0175">Coiled coil</keyword>
<gene>
    <name evidence="3" type="ORF">V3851_00025</name>
</gene>
<protein>
    <submittedName>
        <fullName evidence="3">Restriction endonuclease fold toxin</fullName>
    </submittedName>
</protein>
<proteinExistence type="predicted"/>
<feature type="domain" description="Tox-REase-3" evidence="2">
    <location>
        <begin position="457"/>
        <end position="547"/>
    </location>
</feature>
<organism evidence="3 4">
    <name type="scientific">Paenibacillus haidiansis</name>
    <dbReference type="NCBI Taxonomy" id="1574488"/>
    <lineage>
        <taxon>Bacteria</taxon>
        <taxon>Bacillati</taxon>
        <taxon>Bacillota</taxon>
        <taxon>Bacilli</taxon>
        <taxon>Bacillales</taxon>
        <taxon>Paenibacillaceae</taxon>
        <taxon>Paenibacillus</taxon>
    </lineage>
</organism>
<dbReference type="Pfam" id="PF15647">
    <property type="entry name" value="Tox-REase-3"/>
    <property type="match status" value="1"/>
</dbReference>
<sequence length="562" mass="63378">MKIELDASSLQKTGQTMNSAYLNIDQFRNALRQAMENLTLQSRARGDVDGAYQQIDQRLRELTQELAEWSQFVLRKGDQFVWDDASGKKLETGKAWSWVSGLGKALDFLPVIGFRESSELLDPWVLVQLLLFGQIGNLVAIGAKLVDFLDEDVGGVQFVTRNAALTNHAQPIDQEEIGEPKVNESNLAMLLQQYEDEKGYTLFRGEVVYKDLAMEQVPLFLKFALDKGYDPDTFEYLEYRDRSEAYRRWEETLSRLQEEQQVYNEHLLDGFEVLAFGRGFYTGLENSVNNTTDQVIEIVSHPLESGKAALQGIKEIWIDLNEEAGKFADNPLGYLKQTATNQWNNYKDLYEELKELEPSQRWERIGGIVGENVLGVAASFIGGGLAGKAFQKVSIVVKSKIDVDVPVKDWVPEKSNGTYSTKLDETEKMVERTGDAASRLTSGKGIYTQYSGGIKQAAKEDAGADLLAEKLGGQSRMIFNNDPKGREFDVISDQYIGQTKTSMNSLSSQFREQAKATIEAAIETGRQAYFHFETAPADKVIRQLREYEKRYDVEIIIDISPF</sequence>
<dbReference type="RefSeq" id="WP_331844449.1">
    <property type="nucleotide sequence ID" value="NZ_JAZHPZ010000001.1"/>
</dbReference>
<dbReference type="Proteomes" id="UP001306950">
    <property type="component" value="Unassembled WGS sequence"/>
</dbReference>
<reference evidence="3 4" key="1">
    <citation type="submission" date="2024-02" db="EMBL/GenBank/DDBJ databases">
        <title>A nitrogen-fixing paenibacillus bacterium.</title>
        <authorList>
            <person name="Zhang W.L."/>
            <person name="Chen S.F."/>
        </authorList>
    </citation>
    <scope>NUCLEOTIDE SEQUENCE [LARGE SCALE GENOMIC DNA]</scope>
    <source>
        <strain evidence="3 4">M1</strain>
    </source>
</reference>
<evidence type="ECO:0000313" key="4">
    <source>
        <dbReference type="Proteomes" id="UP001306950"/>
    </source>
</evidence>
<feature type="coiled-coil region" evidence="1">
    <location>
        <begin position="239"/>
        <end position="266"/>
    </location>
</feature>
<dbReference type="EMBL" id="JAZHPZ010000001">
    <property type="protein sequence ID" value="MEF2964201.1"/>
    <property type="molecule type" value="Genomic_DNA"/>
</dbReference>
<dbReference type="GO" id="GO:0004519">
    <property type="term" value="F:endonuclease activity"/>
    <property type="evidence" value="ECO:0007669"/>
    <property type="project" value="UniProtKB-KW"/>
</dbReference>
<evidence type="ECO:0000256" key="1">
    <source>
        <dbReference type="SAM" id="Coils"/>
    </source>
</evidence>